<proteinExistence type="predicted"/>
<dbReference type="Proteomes" id="UP000535501">
    <property type="component" value="Unassembled WGS sequence"/>
</dbReference>
<dbReference type="AlphaFoldDB" id="A0A7W9Z114"/>
<evidence type="ECO:0000313" key="1">
    <source>
        <dbReference type="EMBL" id="MBB6182079.1"/>
    </source>
</evidence>
<reference evidence="1 2" key="1">
    <citation type="submission" date="2020-08" db="EMBL/GenBank/DDBJ databases">
        <title>Genomic Encyclopedia of Type Strains, Phase IV (KMG-IV): sequencing the most valuable type-strain genomes for metagenomic binning, comparative biology and taxonomic classification.</title>
        <authorList>
            <person name="Goeker M."/>
        </authorList>
    </citation>
    <scope>NUCLEOTIDE SEQUENCE [LARGE SCALE GENOMIC DNA]</scope>
    <source>
        <strain evidence="1 2">DSM 102134</strain>
    </source>
</reference>
<name>A0A7W9Z114_9HYPH</name>
<dbReference type="EMBL" id="JACHEJ010000018">
    <property type="protein sequence ID" value="MBB6182079.1"/>
    <property type="molecule type" value="Genomic_DNA"/>
</dbReference>
<dbReference type="RefSeq" id="WP_077548630.1">
    <property type="nucleotide sequence ID" value="NZ_JACHEJ010000018.1"/>
</dbReference>
<organism evidence="1 2">
    <name type="scientific">Pseudorhizobium flavum</name>
    <dbReference type="NCBI Taxonomy" id="1335061"/>
    <lineage>
        <taxon>Bacteria</taxon>
        <taxon>Pseudomonadati</taxon>
        <taxon>Pseudomonadota</taxon>
        <taxon>Alphaproteobacteria</taxon>
        <taxon>Hyphomicrobiales</taxon>
        <taxon>Rhizobiaceae</taxon>
        <taxon>Rhizobium/Agrobacterium group</taxon>
        <taxon>Pseudorhizobium</taxon>
    </lineage>
</organism>
<evidence type="ECO:0000313" key="2">
    <source>
        <dbReference type="Proteomes" id="UP000535501"/>
    </source>
</evidence>
<protein>
    <submittedName>
        <fullName evidence="1">Uncharacterized protein</fullName>
    </submittedName>
</protein>
<sequence>MRVLSFSSFSKKQTAAKGQDWSQQEIADFYRAHRLLAENGAAIGIDRGLTDIGEPWIVFYDLMTQDVFLHVGRIDGECILICEALGIRLKAATISDLVPRFEAAVRDHISVRAERQSNVVLHPAARVIMAISAVFLLSKIDGSGVAHAGEAEASEQASSTEDAGKKADAAAPLARAQTALARLFDTVDSPRAVASLAGAILTGELLIHLQPTAHQENPAGEANGVAIEVAHLPQAPDASLSEGKDASLDVSHIEAGIEKVPSATQVLVASSGAAVEQMQATYQKDQVSSEEKIVFSLPQVSGRSGDHFKDVVLASVAVPTANPVESVPTAGTDKDTPEAIDVLQSILGRSLKSTEEGTVTVGSAHTDVDKGVATIVPVAGLEISLSTLDKLDETVGFYMQTSLSDTGLHSMLSHFLASMSGYEIEYIGGRVLIEQQNTDGLAANDIGLWTNVLQDGSTISVIGQAALIDDIGGFLV</sequence>
<gene>
    <name evidence="1" type="ORF">HNQ75_004068</name>
</gene>
<comment type="caution">
    <text evidence="1">The sequence shown here is derived from an EMBL/GenBank/DDBJ whole genome shotgun (WGS) entry which is preliminary data.</text>
</comment>
<accession>A0A7W9Z114</accession>
<keyword evidence="2" id="KW-1185">Reference proteome</keyword>